<evidence type="ECO:0008006" key="3">
    <source>
        <dbReference type="Google" id="ProtNLM"/>
    </source>
</evidence>
<name>A0A1M5AGD2_9FLAO</name>
<evidence type="ECO:0000313" key="2">
    <source>
        <dbReference type="Proteomes" id="UP000184236"/>
    </source>
</evidence>
<keyword evidence="2" id="KW-1185">Reference proteome</keyword>
<sequence>MEILHFDIQINAEATKVWTVLWDDFSFRQWTSAFTEGSFYQGNLEKGNTIKFLDPKNNGMYSKIVQLIPSEEITFLHLGEIYEGVETPRDWGEATERYILKENENTTHLYVEVATTEEFRSFFEEKFPIALSNVKNLSENQL</sequence>
<dbReference type="Proteomes" id="UP000184236">
    <property type="component" value="Unassembled WGS sequence"/>
</dbReference>
<dbReference type="EMBL" id="FQVO01000013">
    <property type="protein sequence ID" value="SHF29331.1"/>
    <property type="molecule type" value="Genomic_DNA"/>
</dbReference>
<organism evidence="1 2">
    <name type="scientific">Chryseobacterium takakiae</name>
    <dbReference type="NCBI Taxonomy" id="1302685"/>
    <lineage>
        <taxon>Bacteria</taxon>
        <taxon>Pseudomonadati</taxon>
        <taxon>Bacteroidota</taxon>
        <taxon>Flavobacteriia</taxon>
        <taxon>Flavobacteriales</taxon>
        <taxon>Weeksellaceae</taxon>
        <taxon>Chryseobacterium group</taxon>
        <taxon>Chryseobacterium</taxon>
    </lineage>
</organism>
<reference evidence="2" key="1">
    <citation type="submission" date="2016-11" db="EMBL/GenBank/DDBJ databases">
        <authorList>
            <person name="Varghese N."/>
            <person name="Submissions S."/>
        </authorList>
    </citation>
    <scope>NUCLEOTIDE SEQUENCE [LARGE SCALE GENOMIC DNA]</scope>
    <source>
        <strain evidence="2">DSM 26898</strain>
    </source>
</reference>
<evidence type="ECO:0000313" key="1">
    <source>
        <dbReference type="EMBL" id="SHF29331.1"/>
    </source>
</evidence>
<dbReference type="STRING" id="1302685.SAMN05444408_11338"/>
<dbReference type="AlphaFoldDB" id="A0A1M5AGD2"/>
<dbReference type="OrthoDB" id="2355173at2"/>
<dbReference type="Gene3D" id="3.30.530.20">
    <property type="match status" value="1"/>
</dbReference>
<dbReference type="SUPFAM" id="SSF55961">
    <property type="entry name" value="Bet v1-like"/>
    <property type="match status" value="1"/>
</dbReference>
<gene>
    <name evidence="1" type="ORF">SAMN05444408_11338</name>
</gene>
<accession>A0A1M5AGD2</accession>
<protein>
    <recommendedName>
        <fullName evidence="3">Activator of Hsp90 ATPase homolog 1-like protein</fullName>
    </recommendedName>
</protein>
<dbReference type="RefSeq" id="WP_072885707.1">
    <property type="nucleotide sequence ID" value="NZ_FQVO01000013.1"/>
</dbReference>
<dbReference type="InterPro" id="IPR023393">
    <property type="entry name" value="START-like_dom_sf"/>
</dbReference>
<proteinExistence type="predicted"/>